<dbReference type="Proteomes" id="UP000774947">
    <property type="component" value="Unassembled WGS sequence"/>
</dbReference>
<proteinExistence type="predicted"/>
<name>A0A921B2V6_9LACO</name>
<gene>
    <name evidence="2" type="ORF">K8W17_03130</name>
</gene>
<evidence type="ECO:0000313" key="2">
    <source>
        <dbReference type="EMBL" id="HJE15052.1"/>
    </source>
</evidence>
<dbReference type="PANTHER" id="PTHR40070">
    <property type="entry name" value="UPF0478 PROTEIN YTXG"/>
    <property type="match status" value="1"/>
</dbReference>
<comment type="caution">
    <text evidence="2">The sequence shown here is derived from an EMBL/GenBank/DDBJ whole genome shotgun (WGS) entry which is preliminary data.</text>
</comment>
<accession>A0A921B2V6</accession>
<dbReference type="EMBL" id="DYXY01000079">
    <property type="protein sequence ID" value="HJE15052.1"/>
    <property type="molecule type" value="Genomic_DNA"/>
</dbReference>
<keyword evidence="1" id="KW-0812">Transmembrane</keyword>
<keyword evidence="1" id="KW-1133">Transmembrane helix</keyword>
<keyword evidence="1" id="KW-0472">Membrane</keyword>
<dbReference type="PANTHER" id="PTHR40070:SF1">
    <property type="entry name" value="UPF0478 PROTEIN YTXG"/>
    <property type="match status" value="1"/>
</dbReference>
<feature type="transmembrane region" description="Helical" evidence="1">
    <location>
        <begin position="6"/>
        <end position="27"/>
    </location>
</feature>
<evidence type="ECO:0000256" key="1">
    <source>
        <dbReference type="SAM" id="Phobius"/>
    </source>
</evidence>
<evidence type="ECO:0000313" key="3">
    <source>
        <dbReference type="Proteomes" id="UP000774947"/>
    </source>
</evidence>
<sequence length="132" mass="14045">MSGGEIAGLIAAGALLILVIFISIFLMRITKVMKNVEKTVDGVNQSLNTVTKDVDVLSSEVEGLLVKSNTLLDDVNGKVANLDPVFKAMGELGTSVSDLNTSSRNLASKITSPKTVRNTMATRVARAVLRKK</sequence>
<dbReference type="AlphaFoldDB" id="A0A921B2V6"/>
<reference evidence="2" key="1">
    <citation type="journal article" date="2021" name="PeerJ">
        <title>Extensive microbial diversity within the chicken gut microbiome revealed by metagenomics and culture.</title>
        <authorList>
            <person name="Gilroy R."/>
            <person name="Ravi A."/>
            <person name="Getino M."/>
            <person name="Pursley I."/>
            <person name="Horton D.L."/>
            <person name="Alikhan N.F."/>
            <person name="Baker D."/>
            <person name="Gharbi K."/>
            <person name="Hall N."/>
            <person name="Watson M."/>
            <person name="Adriaenssens E.M."/>
            <person name="Foster-Nyarko E."/>
            <person name="Jarju S."/>
            <person name="Secka A."/>
            <person name="Antonio M."/>
            <person name="Oren A."/>
            <person name="Chaudhuri R.R."/>
            <person name="La Ragione R."/>
            <person name="Hildebrand F."/>
            <person name="Pallen M.J."/>
        </authorList>
    </citation>
    <scope>NUCLEOTIDE SEQUENCE</scope>
    <source>
        <strain evidence="2">CHK173-2119</strain>
    </source>
</reference>
<reference evidence="2" key="2">
    <citation type="submission" date="2021-09" db="EMBL/GenBank/DDBJ databases">
        <authorList>
            <person name="Gilroy R."/>
        </authorList>
    </citation>
    <scope>NUCLEOTIDE SEQUENCE</scope>
    <source>
        <strain evidence="2">CHK173-2119</strain>
    </source>
</reference>
<organism evidence="2 3">
    <name type="scientific">Lapidilactobacillus dextrinicus</name>
    <dbReference type="NCBI Taxonomy" id="51664"/>
    <lineage>
        <taxon>Bacteria</taxon>
        <taxon>Bacillati</taxon>
        <taxon>Bacillota</taxon>
        <taxon>Bacilli</taxon>
        <taxon>Lactobacillales</taxon>
        <taxon>Lactobacillaceae</taxon>
        <taxon>Lapidilactobacillus</taxon>
    </lineage>
</organism>
<dbReference type="InterPro" id="IPR009293">
    <property type="entry name" value="UPF0478"/>
</dbReference>
<protein>
    <submittedName>
        <fullName evidence="2">DUF948 domain-containing protein</fullName>
    </submittedName>
</protein>
<dbReference type="Pfam" id="PF06103">
    <property type="entry name" value="DUF948"/>
    <property type="match status" value="1"/>
</dbReference>